<sequence>MRESLNTYFKRLLLVAGSLVLLLAVILVAANLWVVSSTRERIAALASCPPQRIGVVFGTSHWTRSGERNPHFEGRMQAAAELMRDRRLEHLLVSGDNATRYYNEPITMWRDLRERGVRTVDMTLDYAGFSTFDTLVRARDVFGVEKAVLITQAWHLPRALFIADALGIEAVGCAAPQLPADAMWLLLIREWMARVATIGDLYLWQREPRFLGPKEPLQIVPLIKVAADQPSSGEPLPERGVLVDDLSAGQLEDGPVPLGKLIDPLLTPASRDAGRTKMPESTDEAPEPSLEQDAPAEEPGWWPDQRRRVRD</sequence>
<evidence type="ECO:0000313" key="5">
    <source>
        <dbReference type="Proteomes" id="UP000019113"/>
    </source>
</evidence>
<dbReference type="PANTHER" id="PTHR30336:SF20">
    <property type="entry name" value="DUF218 DOMAIN-CONTAINING PROTEIN"/>
    <property type="match status" value="1"/>
</dbReference>
<feature type="domain" description="DUF218" evidence="3">
    <location>
        <begin position="55"/>
        <end position="192"/>
    </location>
</feature>
<evidence type="ECO:0000259" key="3">
    <source>
        <dbReference type="Pfam" id="PF02698"/>
    </source>
</evidence>
<dbReference type="GO" id="GO:0005886">
    <property type="term" value="C:plasma membrane"/>
    <property type="evidence" value="ECO:0007669"/>
    <property type="project" value="TreeGrafter"/>
</dbReference>
<gene>
    <name evidence="4" type="ORF">BJB45_14125</name>
</gene>
<accession>W1N8U0</accession>
<keyword evidence="5" id="KW-1185">Reference proteome</keyword>
<dbReference type="PANTHER" id="PTHR30336">
    <property type="entry name" value="INNER MEMBRANE PROTEIN, PROBABLE PERMEASE"/>
    <property type="match status" value="1"/>
</dbReference>
<comment type="caution">
    <text evidence="4">The sequence shown here is derived from an EMBL/GenBank/DDBJ whole genome shotgun (WGS) entry which is preliminary data.</text>
</comment>
<evidence type="ECO:0000313" key="4">
    <source>
        <dbReference type="EMBL" id="ERL51325.1"/>
    </source>
</evidence>
<evidence type="ECO:0000256" key="1">
    <source>
        <dbReference type="SAM" id="MobiDB-lite"/>
    </source>
</evidence>
<dbReference type="InterPro" id="IPR051599">
    <property type="entry name" value="Cell_Envelope_Assoc"/>
</dbReference>
<dbReference type="eggNOG" id="COG2949">
    <property type="taxonomic scope" value="Bacteria"/>
</dbReference>
<proteinExistence type="predicted"/>
<dbReference type="PATRIC" id="fig|1178482.3.peg.1979"/>
<organism evidence="4 5">
    <name type="scientific">Halomonas huangheensis</name>
    <dbReference type="NCBI Taxonomy" id="1178482"/>
    <lineage>
        <taxon>Bacteria</taxon>
        <taxon>Pseudomonadati</taxon>
        <taxon>Pseudomonadota</taxon>
        <taxon>Gammaproteobacteria</taxon>
        <taxon>Oceanospirillales</taxon>
        <taxon>Halomonadaceae</taxon>
        <taxon>Halomonas</taxon>
    </lineage>
</organism>
<dbReference type="OrthoDB" id="9782395at2"/>
<dbReference type="EMBL" id="AVBC01000026">
    <property type="protein sequence ID" value="ERL51325.1"/>
    <property type="molecule type" value="Genomic_DNA"/>
</dbReference>
<dbReference type="AlphaFoldDB" id="W1N8U0"/>
<keyword evidence="2" id="KW-0472">Membrane</keyword>
<feature type="transmembrane region" description="Helical" evidence="2">
    <location>
        <begin position="12"/>
        <end position="34"/>
    </location>
</feature>
<dbReference type="Pfam" id="PF02698">
    <property type="entry name" value="DUF218"/>
    <property type="match status" value="1"/>
</dbReference>
<dbReference type="RefSeq" id="WP_021818937.1">
    <property type="nucleotide sequence ID" value="NZ_AVBC01000026.1"/>
</dbReference>
<keyword evidence="2" id="KW-1133">Transmembrane helix</keyword>
<name>W1N8U0_9GAMM</name>
<dbReference type="InterPro" id="IPR003848">
    <property type="entry name" value="DUF218"/>
</dbReference>
<reference evidence="4 5" key="1">
    <citation type="submission" date="2013-08" db="EMBL/GenBank/DDBJ databases">
        <title>draft genome of Halomonas huanghegensis, strain BJGMM-B45T.</title>
        <authorList>
            <person name="Miao C."/>
            <person name="Wan Y."/>
            <person name="Jin W."/>
        </authorList>
    </citation>
    <scope>NUCLEOTIDE SEQUENCE [LARGE SCALE GENOMIC DNA]</scope>
    <source>
        <strain evidence="4 5">BJGMM-B45</strain>
    </source>
</reference>
<feature type="region of interest" description="Disordered" evidence="1">
    <location>
        <begin position="254"/>
        <end position="311"/>
    </location>
</feature>
<protein>
    <recommendedName>
        <fullName evidence="3">DUF218 domain-containing protein</fullName>
    </recommendedName>
</protein>
<keyword evidence="2" id="KW-0812">Transmembrane</keyword>
<dbReference type="CDD" id="cd06259">
    <property type="entry name" value="YdcF-like"/>
    <property type="match status" value="1"/>
</dbReference>
<evidence type="ECO:0000256" key="2">
    <source>
        <dbReference type="SAM" id="Phobius"/>
    </source>
</evidence>
<dbReference type="Proteomes" id="UP000019113">
    <property type="component" value="Unassembled WGS sequence"/>
</dbReference>